<sequence length="100" mass="11002">MHPTLPRLPHRHPHHRQRPTVGSPACAQFDAAAYPTTAHITDRSTHAESSRVTCTPSAPVTVTWRRARCANRPHTTPMHSIPVAAAAANGTGQDSRWWKT</sequence>
<feature type="region of interest" description="Disordered" evidence="1">
    <location>
        <begin position="1"/>
        <end position="23"/>
    </location>
</feature>
<reference evidence="2" key="1">
    <citation type="submission" date="2017-09" db="EMBL/GenBank/DDBJ databases">
        <title>Complete Genome Sequence of ansamitocin-producing Bacterium Actinosynnema pretiosum X47.</title>
        <authorList>
            <person name="Cao G."/>
            <person name="Zong G."/>
            <person name="Zhong C."/>
            <person name="Fu J."/>
        </authorList>
    </citation>
    <scope>NUCLEOTIDE SEQUENCE [LARGE SCALE GENOMIC DNA]</scope>
    <source>
        <strain evidence="2">X47</strain>
    </source>
</reference>
<name>A0A290Z3R3_9PSEU</name>
<feature type="compositionally biased region" description="Basic residues" evidence="1">
    <location>
        <begin position="8"/>
        <end position="18"/>
    </location>
</feature>
<evidence type="ECO:0000313" key="3">
    <source>
        <dbReference type="Proteomes" id="UP000218505"/>
    </source>
</evidence>
<gene>
    <name evidence="2" type="ORF">CNX65_10285</name>
</gene>
<dbReference type="RefSeq" id="WP_096492570.1">
    <property type="nucleotide sequence ID" value="NZ_CP023445.1"/>
</dbReference>
<evidence type="ECO:0000313" key="2">
    <source>
        <dbReference type="EMBL" id="ATE53632.1"/>
    </source>
</evidence>
<dbReference type="Proteomes" id="UP000218505">
    <property type="component" value="Chromosome"/>
</dbReference>
<protein>
    <submittedName>
        <fullName evidence="2">Uncharacterized protein</fullName>
    </submittedName>
</protein>
<dbReference type="EMBL" id="CP023445">
    <property type="protein sequence ID" value="ATE53632.1"/>
    <property type="molecule type" value="Genomic_DNA"/>
</dbReference>
<dbReference type="KEGG" id="apre:CNX65_10285"/>
<evidence type="ECO:0000256" key="1">
    <source>
        <dbReference type="SAM" id="MobiDB-lite"/>
    </source>
</evidence>
<dbReference type="AlphaFoldDB" id="A0A290Z3R3"/>
<organism evidence="2 3">
    <name type="scientific">Actinosynnema pretiosum</name>
    <dbReference type="NCBI Taxonomy" id="42197"/>
    <lineage>
        <taxon>Bacteria</taxon>
        <taxon>Bacillati</taxon>
        <taxon>Actinomycetota</taxon>
        <taxon>Actinomycetes</taxon>
        <taxon>Pseudonocardiales</taxon>
        <taxon>Pseudonocardiaceae</taxon>
        <taxon>Actinosynnema</taxon>
    </lineage>
</organism>
<accession>A0A290Z3R3</accession>
<proteinExistence type="predicted"/>
<keyword evidence="3" id="KW-1185">Reference proteome</keyword>